<organism evidence="8 9">
    <name type="scientific">Roseburia inulinivorans</name>
    <dbReference type="NCBI Taxonomy" id="360807"/>
    <lineage>
        <taxon>Bacteria</taxon>
        <taxon>Bacillati</taxon>
        <taxon>Bacillota</taxon>
        <taxon>Clostridia</taxon>
        <taxon>Lachnospirales</taxon>
        <taxon>Lachnospiraceae</taxon>
        <taxon>Roseburia</taxon>
    </lineage>
</organism>
<dbReference type="GO" id="GO:0051539">
    <property type="term" value="F:4 iron, 4 sulfur cluster binding"/>
    <property type="evidence" value="ECO:0007669"/>
    <property type="project" value="UniProtKB-KW"/>
</dbReference>
<dbReference type="OrthoDB" id="9781559at2"/>
<dbReference type="InterPro" id="IPR017896">
    <property type="entry name" value="4Fe4S_Fe-S-bd"/>
</dbReference>
<dbReference type="EMBL" id="CVRS01000065">
    <property type="protein sequence ID" value="CRL36587.1"/>
    <property type="molecule type" value="Genomic_DNA"/>
</dbReference>
<dbReference type="RefSeq" id="WP_055039446.1">
    <property type="nucleotide sequence ID" value="NZ_CVRS01000065.1"/>
</dbReference>
<feature type="domain" description="4Fe-4S ferredoxin-type" evidence="7">
    <location>
        <begin position="216"/>
        <end position="245"/>
    </location>
</feature>
<keyword evidence="5" id="KW-0408">Iron</keyword>
<dbReference type="Gene3D" id="3.30.70.20">
    <property type="match status" value="1"/>
</dbReference>
<dbReference type="InterPro" id="IPR017900">
    <property type="entry name" value="4Fe4S_Fe_S_CS"/>
</dbReference>
<dbReference type="STRING" id="360807.ERS852392_01655"/>
<sequence length="375" mass="40790">MEKSKVYFTSFKATGNENLLQKLHRLMKTAGFENIDFKDKYAAVKIHFGEYGNLAFLRPNYARVVADYVKELGGKPFLTDCNTLYVGSRKNALDHLETAYVNGFSPYQTGCHVLIADGLKGTDETLVPVNGEYVKEAKIGSAIMDADVFISLTHFKGHETAGFGGTIKNIGMGCGSRAGKMEQHCEGKPSVATEACIGCGACGRICAHGAPVITDHKAKIDHDKCVGCGRCLAVCPKDAISADYADSVAMLNYKMAEYSLAVCQNRPCFHVSLICDVSPNCDCHPENDIPILPNIGMLASFDPVALDQACADLCNQASPVESSVLGKNIAHAHEHHEECDHDHFHMTHPDTEWKSCIEHAVKIGLGTNEYDLETI</sequence>
<dbReference type="InterPro" id="IPR007160">
    <property type="entry name" value="DUF362"/>
</dbReference>
<feature type="domain" description="4Fe-4S ferredoxin-type" evidence="7">
    <location>
        <begin position="187"/>
        <end position="215"/>
    </location>
</feature>
<keyword evidence="3" id="KW-0004">4Fe-4S</keyword>
<dbReference type="Pfam" id="PF12838">
    <property type="entry name" value="Fer4_7"/>
    <property type="match status" value="1"/>
</dbReference>
<dbReference type="InterPro" id="IPR050157">
    <property type="entry name" value="PSI_iron-sulfur_center"/>
</dbReference>
<gene>
    <name evidence="8" type="ORF">RIL183_19671</name>
</gene>
<comment type="function">
    <text evidence="1">Ferredoxins are iron-sulfur proteins that transfer electrons in a wide variety of metabolic reactions.</text>
</comment>
<dbReference type="Proteomes" id="UP000049828">
    <property type="component" value="Unassembled WGS sequence"/>
</dbReference>
<evidence type="ECO:0000313" key="9">
    <source>
        <dbReference type="Proteomes" id="UP000049828"/>
    </source>
</evidence>
<name>A0A0M6WJN3_9FIRM</name>
<protein>
    <recommendedName>
        <fullName evidence="2">Ferredoxin</fullName>
    </recommendedName>
</protein>
<proteinExistence type="predicted"/>
<dbReference type="PANTHER" id="PTHR24960:SF83">
    <property type="entry name" value="4FE-4S FERREDOXIN-TYPE DOMAIN-CONTAINING PROTEIN"/>
    <property type="match status" value="1"/>
</dbReference>
<dbReference type="PANTHER" id="PTHR24960">
    <property type="entry name" value="PHOTOSYSTEM I IRON-SULFUR CENTER-RELATED"/>
    <property type="match status" value="1"/>
</dbReference>
<accession>A0A0M6WJN3</accession>
<evidence type="ECO:0000256" key="4">
    <source>
        <dbReference type="ARBA" id="ARBA00022723"/>
    </source>
</evidence>
<dbReference type="PROSITE" id="PS51379">
    <property type="entry name" value="4FE4S_FER_2"/>
    <property type="match status" value="2"/>
</dbReference>
<evidence type="ECO:0000256" key="3">
    <source>
        <dbReference type="ARBA" id="ARBA00022485"/>
    </source>
</evidence>
<keyword evidence="6" id="KW-0411">Iron-sulfur</keyword>
<evidence type="ECO:0000313" key="8">
    <source>
        <dbReference type="EMBL" id="CRL36587.1"/>
    </source>
</evidence>
<evidence type="ECO:0000256" key="6">
    <source>
        <dbReference type="ARBA" id="ARBA00023014"/>
    </source>
</evidence>
<reference evidence="9" key="1">
    <citation type="submission" date="2015-05" db="EMBL/GenBank/DDBJ databases">
        <authorList>
            <consortium name="Pathogen Informatics"/>
        </authorList>
    </citation>
    <scope>NUCLEOTIDE SEQUENCE [LARGE SCALE GENOMIC DNA]</scope>
    <source>
        <strain evidence="9">L1-83</strain>
    </source>
</reference>
<evidence type="ECO:0000256" key="1">
    <source>
        <dbReference type="ARBA" id="ARBA00003532"/>
    </source>
</evidence>
<keyword evidence="4" id="KW-0479">Metal-binding</keyword>
<keyword evidence="9" id="KW-1185">Reference proteome</keyword>
<dbReference type="Gene3D" id="3.40.50.11440">
    <property type="match status" value="1"/>
</dbReference>
<dbReference type="PROSITE" id="PS00198">
    <property type="entry name" value="4FE4S_FER_1"/>
    <property type="match status" value="1"/>
</dbReference>
<evidence type="ECO:0000256" key="2">
    <source>
        <dbReference type="ARBA" id="ARBA00013529"/>
    </source>
</evidence>
<dbReference type="SUPFAM" id="SSF54862">
    <property type="entry name" value="4Fe-4S ferredoxins"/>
    <property type="match status" value="1"/>
</dbReference>
<evidence type="ECO:0000256" key="5">
    <source>
        <dbReference type="ARBA" id="ARBA00023004"/>
    </source>
</evidence>
<evidence type="ECO:0000259" key="7">
    <source>
        <dbReference type="PROSITE" id="PS51379"/>
    </source>
</evidence>
<dbReference type="AlphaFoldDB" id="A0A0M6WJN3"/>
<dbReference type="GO" id="GO:0046872">
    <property type="term" value="F:metal ion binding"/>
    <property type="evidence" value="ECO:0007669"/>
    <property type="project" value="UniProtKB-KW"/>
</dbReference>
<dbReference type="Pfam" id="PF04015">
    <property type="entry name" value="DUF362"/>
    <property type="match status" value="1"/>
</dbReference>